<dbReference type="EMBL" id="JANBVO010000017">
    <property type="protein sequence ID" value="KAJ9144066.1"/>
    <property type="molecule type" value="Genomic_DNA"/>
</dbReference>
<dbReference type="FunFam" id="1.10.3380.10:FF:000012">
    <property type="entry name" value="DEAD/DEAH box DNA helicase"/>
    <property type="match status" value="1"/>
</dbReference>
<dbReference type="CDD" id="cd18795">
    <property type="entry name" value="SF2_C_Ski2"/>
    <property type="match status" value="1"/>
</dbReference>
<dbReference type="PROSITE" id="PS51194">
    <property type="entry name" value="HELICASE_CTER"/>
    <property type="match status" value="1"/>
</dbReference>
<keyword evidence="6" id="KW-0413">Isomerase</keyword>
<dbReference type="SUPFAM" id="SSF158702">
    <property type="entry name" value="Sec63 N-terminal domain-like"/>
    <property type="match status" value="1"/>
</dbReference>
<evidence type="ECO:0000256" key="9">
    <source>
        <dbReference type="ARBA" id="ARBA00034808"/>
    </source>
</evidence>
<dbReference type="GO" id="GO:0003676">
    <property type="term" value="F:nucleic acid binding"/>
    <property type="evidence" value="ECO:0007669"/>
    <property type="project" value="InterPro"/>
</dbReference>
<dbReference type="Pfam" id="PF02889">
    <property type="entry name" value="Sec63"/>
    <property type="match status" value="1"/>
</dbReference>
<dbReference type="Pfam" id="PF00271">
    <property type="entry name" value="Helicase_C"/>
    <property type="match status" value="1"/>
</dbReference>
<feature type="compositionally biased region" description="Polar residues" evidence="11">
    <location>
        <begin position="1095"/>
        <end position="1106"/>
    </location>
</feature>
<keyword evidence="4" id="KW-0347">Helicase</keyword>
<evidence type="ECO:0000259" key="13">
    <source>
        <dbReference type="PROSITE" id="PS51194"/>
    </source>
</evidence>
<dbReference type="Pfam" id="PF23445">
    <property type="entry name" value="WHD_SNRNP200"/>
    <property type="match status" value="1"/>
</dbReference>
<organism evidence="14 15">
    <name type="scientific">Pleurostoma richardsiae</name>
    <dbReference type="NCBI Taxonomy" id="41990"/>
    <lineage>
        <taxon>Eukaryota</taxon>
        <taxon>Fungi</taxon>
        <taxon>Dikarya</taxon>
        <taxon>Ascomycota</taxon>
        <taxon>Pezizomycotina</taxon>
        <taxon>Sordariomycetes</taxon>
        <taxon>Sordariomycetidae</taxon>
        <taxon>Calosphaeriales</taxon>
        <taxon>Pleurostomataceae</taxon>
        <taxon>Pleurostoma</taxon>
    </lineage>
</organism>
<keyword evidence="7" id="KW-0469">Meiosis</keyword>
<reference evidence="14" key="1">
    <citation type="submission" date="2022-07" db="EMBL/GenBank/DDBJ databases">
        <title>Fungi with potential for degradation of polypropylene.</title>
        <authorList>
            <person name="Gostincar C."/>
        </authorList>
    </citation>
    <scope>NUCLEOTIDE SEQUENCE</scope>
    <source>
        <strain evidence="14">EXF-13308</strain>
    </source>
</reference>
<evidence type="ECO:0000256" key="6">
    <source>
        <dbReference type="ARBA" id="ARBA00023235"/>
    </source>
</evidence>
<dbReference type="SUPFAM" id="SSF52540">
    <property type="entry name" value="P-loop containing nucleoside triphosphate hydrolases"/>
    <property type="match status" value="1"/>
</dbReference>
<dbReference type="Gene3D" id="1.10.3380.10">
    <property type="entry name" value="Sec63 N-terminal domain-like domain"/>
    <property type="match status" value="1"/>
</dbReference>
<evidence type="ECO:0000313" key="14">
    <source>
        <dbReference type="EMBL" id="KAJ9144066.1"/>
    </source>
</evidence>
<feature type="compositionally biased region" description="Basic and acidic residues" evidence="11">
    <location>
        <begin position="1072"/>
        <end position="1093"/>
    </location>
</feature>
<evidence type="ECO:0000313" key="15">
    <source>
        <dbReference type="Proteomes" id="UP001174694"/>
    </source>
</evidence>
<feature type="domain" description="Helicase ATP-binding" evidence="12">
    <location>
        <begin position="146"/>
        <end position="320"/>
    </location>
</feature>
<keyword evidence="3 14" id="KW-0378">Hydrolase</keyword>
<feature type="region of interest" description="Disordered" evidence="11">
    <location>
        <begin position="1072"/>
        <end position="1137"/>
    </location>
</feature>
<keyword evidence="5" id="KW-0067">ATP-binding</keyword>
<dbReference type="GO" id="GO:0016787">
    <property type="term" value="F:hydrolase activity"/>
    <property type="evidence" value="ECO:0007669"/>
    <property type="project" value="UniProtKB-KW"/>
</dbReference>
<dbReference type="PROSITE" id="PS51192">
    <property type="entry name" value="HELICASE_ATP_BIND_1"/>
    <property type="match status" value="1"/>
</dbReference>
<dbReference type="EC" id="5.6.2.4" evidence="9"/>
<evidence type="ECO:0000256" key="11">
    <source>
        <dbReference type="SAM" id="MobiDB-lite"/>
    </source>
</evidence>
<dbReference type="InterPro" id="IPR052247">
    <property type="entry name" value="Meiotic_Crossover_Helicase"/>
</dbReference>
<dbReference type="Pfam" id="PF00270">
    <property type="entry name" value="DEAD"/>
    <property type="match status" value="1"/>
</dbReference>
<dbReference type="Gene3D" id="3.40.50.300">
    <property type="entry name" value="P-loop containing nucleotide triphosphate hydrolases"/>
    <property type="match status" value="2"/>
</dbReference>
<protein>
    <recommendedName>
        <fullName evidence="9">DNA 3'-5' helicase</fullName>
        <ecNumber evidence="9">5.6.2.4</ecNumber>
    </recommendedName>
</protein>
<feature type="domain" description="Helicase C-terminal" evidence="13">
    <location>
        <begin position="356"/>
        <end position="548"/>
    </location>
</feature>
<dbReference type="InterPro" id="IPR027417">
    <property type="entry name" value="P-loop_NTPase"/>
</dbReference>
<evidence type="ECO:0000256" key="3">
    <source>
        <dbReference type="ARBA" id="ARBA00022801"/>
    </source>
</evidence>
<feature type="region of interest" description="Disordered" evidence="11">
    <location>
        <begin position="959"/>
        <end position="981"/>
    </location>
</feature>
<dbReference type="InterPro" id="IPR014001">
    <property type="entry name" value="Helicase_ATP-bd"/>
</dbReference>
<comment type="caution">
    <text evidence="14">The sequence shown here is derived from an EMBL/GenBank/DDBJ whole genome shotgun (WGS) entry which is preliminary data.</text>
</comment>
<dbReference type="FunFam" id="1.10.10.10:FF:000012">
    <property type="entry name" value="U5 small nuclear ribonucleoprotein helicase"/>
    <property type="match status" value="1"/>
</dbReference>
<feature type="region of interest" description="Disordered" evidence="11">
    <location>
        <begin position="1341"/>
        <end position="1364"/>
    </location>
</feature>
<evidence type="ECO:0000256" key="7">
    <source>
        <dbReference type="ARBA" id="ARBA00023254"/>
    </source>
</evidence>
<dbReference type="SMART" id="SM00487">
    <property type="entry name" value="DEXDc"/>
    <property type="match status" value="1"/>
</dbReference>
<evidence type="ECO:0000256" key="8">
    <source>
        <dbReference type="ARBA" id="ARBA00034617"/>
    </source>
</evidence>
<comment type="catalytic activity">
    <reaction evidence="10">
        <text>ATP + H2O = ADP + phosphate + H(+)</text>
        <dbReference type="Rhea" id="RHEA:13065"/>
        <dbReference type="ChEBI" id="CHEBI:15377"/>
        <dbReference type="ChEBI" id="CHEBI:15378"/>
        <dbReference type="ChEBI" id="CHEBI:30616"/>
        <dbReference type="ChEBI" id="CHEBI:43474"/>
        <dbReference type="ChEBI" id="CHEBI:456216"/>
        <dbReference type="EC" id="5.6.2.4"/>
    </reaction>
</comment>
<dbReference type="InterPro" id="IPR001650">
    <property type="entry name" value="Helicase_C-like"/>
</dbReference>
<comment type="catalytic activity">
    <reaction evidence="8">
        <text>Couples ATP hydrolysis with the unwinding of duplex DNA by translocating in the 3'-5' direction.</text>
        <dbReference type="EC" id="5.6.2.4"/>
    </reaction>
</comment>
<dbReference type="GO" id="GO:0005524">
    <property type="term" value="F:ATP binding"/>
    <property type="evidence" value="ECO:0007669"/>
    <property type="project" value="UniProtKB-KW"/>
</dbReference>
<dbReference type="GO" id="GO:0051321">
    <property type="term" value="P:meiotic cell cycle"/>
    <property type="evidence" value="ECO:0007669"/>
    <property type="project" value="UniProtKB-KW"/>
</dbReference>
<comment type="similarity">
    <text evidence="1">Belongs to the helicase family. SKI2 subfamily.</text>
</comment>
<dbReference type="InterPro" id="IPR011545">
    <property type="entry name" value="DEAD/DEAH_box_helicase_dom"/>
</dbReference>
<evidence type="ECO:0000259" key="12">
    <source>
        <dbReference type="PROSITE" id="PS51192"/>
    </source>
</evidence>
<accession>A0AA38REL7</accession>
<dbReference type="SMART" id="SM00490">
    <property type="entry name" value="HELICc"/>
    <property type="match status" value="1"/>
</dbReference>
<dbReference type="InterPro" id="IPR004179">
    <property type="entry name" value="Sec63-dom"/>
</dbReference>
<gene>
    <name evidence="14" type="ORF">NKR23_g6162</name>
</gene>
<proteinExistence type="inferred from homology"/>
<dbReference type="SMART" id="SM00973">
    <property type="entry name" value="Sec63"/>
    <property type="match status" value="1"/>
</dbReference>
<evidence type="ECO:0000256" key="10">
    <source>
        <dbReference type="ARBA" id="ARBA00048988"/>
    </source>
</evidence>
<dbReference type="GO" id="GO:0043138">
    <property type="term" value="F:3'-5' DNA helicase activity"/>
    <property type="evidence" value="ECO:0007669"/>
    <property type="project" value="UniProtKB-EC"/>
</dbReference>
<dbReference type="Proteomes" id="UP001174694">
    <property type="component" value="Unassembled WGS sequence"/>
</dbReference>
<sequence length="1411" mass="156532">MTTPALGFPSMQHMSSQRTRGVDIGGFFVPPASRNPPSEARFVPNASMLNAVNSSPTTQSIIQRTHSNNRLVELQNSAQTLTPPFHSTSHTYRAPPRVPSSIIDLPHAPPIASGIELISPRDVLPDRFRVIFPYELFNAVQSKCFSPIYESNDNMVVAAPTGSGKTVLLELAICKLVAVRGNENFKIVYQAPTKALCSERAQDWGKKFGHMNLRVAELTGDTSQLEMKRVGSASIIVTTPEKWDSVTRKWHDHRKLLEMVELFLVDEVHILKDVRGATLEAVVSRMKTIGANVRFVALSATVPNSEDIAKWLGRDHTNPQVPARRETFGEDLRPVKLQKWVYGYDVNGNDFVFDSFLDKKLPMLLRQHSRMKPVLIFCMTRKICESTARILAETWSVEPPGDKTWKAPTTRLAVISRDLQEIVHYGVAFHHAGLDADDRNAVAQYFLDGQIGVICCTSTLAVGINLPCHTVVLKGTACFQDGKMVELADLEVMQMLGRAGRPQFDNSAVAIILTRNQNKERYEKMVSGQQILESTLHLNLIEHLNSEVGLGTIRDLSSAKAWLSGTFLSVRLRRNPGYYQLTGTTPSRAQQTDERLEQICEKDVRLLQEVGLLTDGETFNCTDYGRAMSKYMVHFDTMKLILKIPHGVGMQELLHALCQAVEFRDLRFKPNERTLFRELNKSPFILYPINETVTSTAHKVSLLVQTELGVIEYPNSREFLAIRRQLLMEKKLVFDRMHRLVRCIIDCKGCDRDAVGVRTGLDLARALSAEAWDGRPSQLRQVPGIGPVGMRKLVQADIRTVHQLSEKDHDDIERILTHNPPFGKKMKDKLTSFPHLTLEAGIISQTKPASGQQGSPTIKVSAILSYTNAKCPIWGDGLHTLTFTAETASGTLAHFWRGSLKRLRKDDGHGLELLFSVQLEDFDDYIVCCFACEDVVGTVVSRTLQHSLPVSAFAAKTSRQPVSRSQRTSRRNPQDLGDGDIDDEDLLAAEHALNATSPSLQGTNNVVDEYPMVNDLMIAEPPMTNSQAIQEPLREPIRLPNGKWRCWHICSNGAPTASGKQCAHKCCREGLDKPRKAPEAKRANKRTSEDRDTATPVQSTQRSNDSMAKRQKGNPSRELGTPRPFLPPSVTPRSSRRISLDDFDLDDDIVDLTHLDDDATTLSRPSSSIPKLMSSEDDGSRLGCLGENSSLESTLEVDPIEGEDDDIHIPDDAAVSGPHGPTVYNVVDGTEHEVPTEVNFGYDSSENIAFAGRQTGDVGVADPLEDGDNKATASQTIRAACRLLDLTSSPPKGESHGDIVNEDPAGKEQENMSLDFDDGEAYASDHCDWYGEIRGNGTNEVDRIDLSAGSPEQTPKSSDEETPQAVMETKDYNMLNGMLDGQTGKSKEEPAWVGEFDEDFIATFRPFVNFI</sequence>
<evidence type="ECO:0000256" key="5">
    <source>
        <dbReference type="ARBA" id="ARBA00022840"/>
    </source>
</evidence>
<evidence type="ECO:0000256" key="1">
    <source>
        <dbReference type="ARBA" id="ARBA00010140"/>
    </source>
</evidence>
<dbReference type="PANTHER" id="PTHR47835:SF3">
    <property type="entry name" value="HELICASE FOR MEIOSIS 1"/>
    <property type="match status" value="1"/>
</dbReference>
<dbReference type="PANTHER" id="PTHR47835">
    <property type="entry name" value="HFM1, ATP DEPENDENT DNA HELICASE HOMOLOG"/>
    <property type="match status" value="1"/>
</dbReference>
<keyword evidence="15" id="KW-1185">Reference proteome</keyword>
<feature type="region of interest" description="Disordered" evidence="11">
    <location>
        <begin position="1159"/>
        <end position="1182"/>
    </location>
</feature>
<keyword evidence="2" id="KW-0547">Nucleotide-binding</keyword>
<evidence type="ECO:0000256" key="2">
    <source>
        <dbReference type="ARBA" id="ARBA00022741"/>
    </source>
</evidence>
<evidence type="ECO:0000256" key="4">
    <source>
        <dbReference type="ARBA" id="ARBA00022806"/>
    </source>
</evidence>
<dbReference type="InterPro" id="IPR036388">
    <property type="entry name" value="WH-like_DNA-bd_sf"/>
</dbReference>
<dbReference type="Gene3D" id="1.10.10.10">
    <property type="entry name" value="Winged helix-like DNA-binding domain superfamily/Winged helix DNA-binding domain"/>
    <property type="match status" value="1"/>
</dbReference>
<name>A0AA38REL7_9PEZI</name>
<dbReference type="InterPro" id="IPR057842">
    <property type="entry name" value="WH_MER3"/>
</dbReference>